<reference evidence="3" key="1">
    <citation type="submission" date="2022-07" db="EMBL/GenBank/DDBJ databases">
        <title>Bombella genomes.</title>
        <authorList>
            <person name="Harer L."/>
            <person name="Styblova S."/>
            <person name="Ehrmann M."/>
        </authorList>
    </citation>
    <scope>NUCLEOTIDE SEQUENCE</scope>
    <source>
        <strain evidence="3">TMW 2.2559</strain>
    </source>
</reference>
<dbReference type="PRINTS" id="PR00081">
    <property type="entry name" value="GDHRDH"/>
</dbReference>
<dbReference type="InterPro" id="IPR002347">
    <property type="entry name" value="SDR_fam"/>
</dbReference>
<name>A0ABT3WC94_9PROT</name>
<gene>
    <name evidence="3" type="ORF">NQF87_00195</name>
</gene>
<accession>A0ABT3WC94</accession>
<dbReference type="PROSITE" id="PS51318">
    <property type="entry name" value="TAT"/>
    <property type="match status" value="1"/>
</dbReference>
<dbReference type="PANTHER" id="PTHR48107:SF16">
    <property type="entry name" value="NADPH-DEPENDENT ALDEHYDE REDUCTASE 1, CHLOROPLASTIC"/>
    <property type="match status" value="1"/>
</dbReference>
<proteinExistence type="inferred from homology"/>
<dbReference type="Pfam" id="PF13561">
    <property type="entry name" value="adh_short_C2"/>
    <property type="match status" value="1"/>
</dbReference>
<keyword evidence="4" id="KW-1185">Reference proteome</keyword>
<dbReference type="InterPro" id="IPR036291">
    <property type="entry name" value="NAD(P)-bd_dom_sf"/>
</dbReference>
<dbReference type="InterPro" id="IPR020904">
    <property type="entry name" value="Sc_DH/Rdtase_CS"/>
</dbReference>
<protein>
    <submittedName>
        <fullName evidence="3">SDR family oxidoreductase</fullName>
    </submittedName>
</protein>
<organism evidence="3 4">
    <name type="scientific">Bombella dulcis</name>
    <dbReference type="NCBI Taxonomy" id="2967339"/>
    <lineage>
        <taxon>Bacteria</taxon>
        <taxon>Pseudomonadati</taxon>
        <taxon>Pseudomonadota</taxon>
        <taxon>Alphaproteobacteria</taxon>
        <taxon>Acetobacterales</taxon>
        <taxon>Acetobacteraceae</taxon>
        <taxon>Bombella</taxon>
    </lineage>
</organism>
<dbReference type="PANTHER" id="PTHR48107">
    <property type="entry name" value="NADPH-DEPENDENT ALDEHYDE REDUCTASE-LIKE PROTEIN, CHLOROPLASTIC-RELATED"/>
    <property type="match status" value="1"/>
</dbReference>
<dbReference type="InterPro" id="IPR006311">
    <property type="entry name" value="TAT_signal"/>
</dbReference>
<evidence type="ECO:0000313" key="3">
    <source>
        <dbReference type="EMBL" id="MCX5615404.1"/>
    </source>
</evidence>
<dbReference type="Gene3D" id="3.40.50.720">
    <property type="entry name" value="NAD(P)-binding Rossmann-like Domain"/>
    <property type="match status" value="1"/>
</dbReference>
<evidence type="ECO:0000256" key="2">
    <source>
        <dbReference type="ARBA" id="ARBA00023002"/>
    </source>
</evidence>
<evidence type="ECO:0000256" key="1">
    <source>
        <dbReference type="ARBA" id="ARBA00006484"/>
    </source>
</evidence>
<evidence type="ECO:0000313" key="4">
    <source>
        <dbReference type="Proteomes" id="UP001165633"/>
    </source>
</evidence>
<comment type="caution">
    <text evidence="3">The sequence shown here is derived from an EMBL/GenBank/DDBJ whole genome shotgun (WGS) entry which is preliminary data.</text>
</comment>
<keyword evidence="2" id="KW-0560">Oxidoreductase</keyword>
<dbReference type="SUPFAM" id="SSF51735">
    <property type="entry name" value="NAD(P)-binding Rossmann-fold domains"/>
    <property type="match status" value="1"/>
</dbReference>
<dbReference type="Proteomes" id="UP001165633">
    <property type="component" value="Unassembled WGS sequence"/>
</dbReference>
<dbReference type="RefSeq" id="WP_266126426.1">
    <property type="nucleotide sequence ID" value="NZ_JANIDV010000001.1"/>
</dbReference>
<dbReference type="EMBL" id="JANIDV010000001">
    <property type="protein sequence ID" value="MCX5615404.1"/>
    <property type="molecule type" value="Genomic_DNA"/>
</dbReference>
<dbReference type="PRINTS" id="PR00080">
    <property type="entry name" value="SDRFAMILY"/>
</dbReference>
<dbReference type="PROSITE" id="PS00061">
    <property type="entry name" value="ADH_SHORT"/>
    <property type="match status" value="1"/>
</dbReference>
<sequence length="354" mass="37821">MHRNETDTGRTEVSDNDGVDVPSVGRRAFFSGAAALGSLSLLSSAQAAGNGPSVVQTQGAGGLLDPVTRYPAPPFPQQPQNWPGLQSRMTPRPDCGEEHYQGSGRLAGRKALITGGDSGIGRAVAIAYAREGADVAISYLPQEESDAREVAGLIQKAGRKVVLLPGDIRKEATCQKIVRKAVDELGGLDILVNNAGRQHYCEDILDLTTEEFDWTLKTNIYALFWLVKAAVPHLPKGSVIINTTSRNAYQPSHILVDYAMTKAGIANMTHSLARQLLPRGIRVNAVAPGPFWTPLQVCGAQPQSVVQHFGEETPYYRPGQPVEIAPVYVTLASQESSYVTGQVWGITGGDGVPG</sequence>
<comment type="similarity">
    <text evidence="1">Belongs to the short-chain dehydrogenases/reductases (SDR) family.</text>
</comment>